<sequence length="305" mass="32953">MPPATVSFRYCLILVVILLLEPLLGLFAALGTCAGVLLLDLCLRQRAHLARCQEQARTLREGMRVLQGEASDSLGLMRKDLAHLGQLANQVVALSNECDAALQQQQRKFDLALTAFARIKVEGRQLLEDARQVGSESRQSMKLALEGQAGLSATLMALRSVDRTALAARTDLGNEVRLLARQGRDQTYDANLALAGISAASSSIEERGMSIAVACEAQERGMQDLDEALAEVQRLGFTSGWRSRQARAASEALLQEAARLDARLRDCPWMHEIQQDDGGEDAAVQGPDGALPRADQIPGPGSDLI</sequence>
<evidence type="ECO:0000313" key="1">
    <source>
        <dbReference type="EMBL" id="NNJ15121.1"/>
    </source>
</evidence>
<dbReference type="RefSeq" id="WP_009407260.1">
    <property type="nucleotide sequence ID" value="NZ_AMWJ02000001.1"/>
</dbReference>
<gene>
    <name evidence="1" type="ORF">CSV86_007615</name>
</gene>
<comment type="caution">
    <text evidence="1">The sequence shown here is derived from an EMBL/GenBank/DDBJ whole genome shotgun (WGS) entry which is preliminary data.</text>
</comment>
<dbReference type="AlphaFoldDB" id="L1LT10"/>
<accession>L1LT10</accession>
<keyword evidence="2" id="KW-1185">Reference proteome</keyword>
<name>L1LT10_9PSED</name>
<dbReference type="OrthoDB" id="7030790at2"/>
<dbReference type="EMBL" id="AMWJ02000001">
    <property type="protein sequence ID" value="NNJ15121.1"/>
    <property type="molecule type" value="Genomic_DNA"/>
</dbReference>
<proteinExistence type="predicted"/>
<reference evidence="1 2" key="1">
    <citation type="journal article" date="2013" name="Genome Announc.">
        <title>Genome Sequence of Naphthalene-Degrading Soil Bacterium Pseudomonas putida CSV86.</title>
        <authorList>
            <person name="Phale P.S."/>
            <person name="Paliwal V."/>
            <person name="Raju S.C."/>
            <person name="Modak A."/>
            <person name="Purohit H.J."/>
        </authorList>
    </citation>
    <scope>NUCLEOTIDE SEQUENCE [LARGE SCALE GENOMIC DNA]</scope>
    <source>
        <strain evidence="1 2">CSV86</strain>
    </source>
</reference>
<protein>
    <submittedName>
        <fullName evidence="1">Uncharacterized protein</fullName>
    </submittedName>
</protein>
<evidence type="ECO:0000313" key="2">
    <source>
        <dbReference type="Proteomes" id="UP000010448"/>
    </source>
</evidence>
<dbReference type="Proteomes" id="UP000010448">
    <property type="component" value="Unassembled WGS sequence"/>
</dbReference>
<organism evidence="1 2">
    <name type="scientific">Pseudomonas bharatica CSV86</name>
    <dbReference type="NCBI Taxonomy" id="1005395"/>
    <lineage>
        <taxon>Bacteria</taxon>
        <taxon>Pseudomonadati</taxon>
        <taxon>Pseudomonadota</taxon>
        <taxon>Gammaproteobacteria</taxon>
        <taxon>Pseudomonadales</taxon>
        <taxon>Pseudomonadaceae</taxon>
        <taxon>Pseudomonas</taxon>
        <taxon>Pseudomonas bharatica</taxon>
    </lineage>
</organism>